<organism evidence="2 3">
    <name type="scientific">Volvox reticuliferus</name>
    <dbReference type="NCBI Taxonomy" id="1737510"/>
    <lineage>
        <taxon>Eukaryota</taxon>
        <taxon>Viridiplantae</taxon>
        <taxon>Chlorophyta</taxon>
        <taxon>core chlorophytes</taxon>
        <taxon>Chlorophyceae</taxon>
        <taxon>CS clade</taxon>
        <taxon>Chlamydomonadales</taxon>
        <taxon>Volvocaceae</taxon>
        <taxon>Volvox</taxon>
    </lineage>
</organism>
<comment type="caution">
    <text evidence="2">The sequence shown here is derived from an EMBL/GenBank/DDBJ whole genome shotgun (WGS) entry which is preliminary data.</text>
</comment>
<evidence type="ECO:0000313" key="2">
    <source>
        <dbReference type="EMBL" id="GIM16537.1"/>
    </source>
</evidence>
<feature type="compositionally biased region" description="Basic and acidic residues" evidence="1">
    <location>
        <begin position="1"/>
        <end position="10"/>
    </location>
</feature>
<proteinExistence type="predicted"/>
<dbReference type="AlphaFoldDB" id="A0A8J4LYY5"/>
<gene>
    <name evidence="2" type="ORF">Vretimale_19124</name>
</gene>
<sequence>MIPPPTDERAGVPAERPPLAPEPAVPQVYSRLRPRRPLGLPLLPTSASKPPPRELEGDPPMIRGGGTFAAIAAPAIVTAAAATTGCSAELADATDPVVVPILVRAR</sequence>
<reference evidence="2" key="1">
    <citation type="journal article" date="2021" name="Proc. Natl. Acad. Sci. U.S.A.">
        <title>Three genomes in the algal genus Volvox reveal the fate of a haploid sex-determining region after a transition to homothallism.</title>
        <authorList>
            <person name="Yamamoto K."/>
            <person name="Hamaji T."/>
            <person name="Kawai-Toyooka H."/>
            <person name="Matsuzaki R."/>
            <person name="Takahashi F."/>
            <person name="Nishimura Y."/>
            <person name="Kawachi M."/>
            <person name="Noguchi H."/>
            <person name="Minakuchi Y."/>
            <person name="Umen J.G."/>
            <person name="Toyoda A."/>
            <person name="Nozaki H."/>
        </authorList>
    </citation>
    <scope>NUCLEOTIDE SEQUENCE</scope>
    <source>
        <strain evidence="2">NIES-3785</strain>
    </source>
</reference>
<dbReference type="Proteomes" id="UP000722791">
    <property type="component" value="Unassembled WGS sequence"/>
</dbReference>
<evidence type="ECO:0000256" key="1">
    <source>
        <dbReference type="SAM" id="MobiDB-lite"/>
    </source>
</evidence>
<dbReference type="EMBL" id="BNCQ01000080">
    <property type="protein sequence ID" value="GIM16537.1"/>
    <property type="molecule type" value="Genomic_DNA"/>
</dbReference>
<evidence type="ECO:0000313" key="3">
    <source>
        <dbReference type="Proteomes" id="UP000722791"/>
    </source>
</evidence>
<protein>
    <submittedName>
        <fullName evidence="2">Uncharacterized protein</fullName>
    </submittedName>
</protein>
<feature type="compositionally biased region" description="Pro residues" evidence="1">
    <location>
        <begin position="15"/>
        <end position="24"/>
    </location>
</feature>
<accession>A0A8J4LYY5</accession>
<name>A0A8J4LYY5_9CHLO</name>
<feature type="region of interest" description="Disordered" evidence="1">
    <location>
        <begin position="1"/>
        <end position="62"/>
    </location>
</feature>